<feature type="domain" description="Apple" evidence="5">
    <location>
        <begin position="35"/>
        <end position="80"/>
    </location>
</feature>
<sequence>MTMWSLCAALALAASLVADSTLGATTQCPIIEENTDYIGHDVRITAQATADGCCADCAATPTCTLYVWVQDGSSGRCILKSTPSSKSYFPGARAAKLVVAADTCSAIQENTDLPANDLGDPIQLDTPQCAVVEENTDYIGNDIGDALQLDTIGQCCSACWNTSKCVVFVWVLRDNVGFCILKSSKGEPSTYPGARASFPLIPTPAPTPSKCPTIELNVDYAGNDILATSRANHADCCGDCERTPGCSLYVWANGMCYLKSKKGEASSVPGAVAAVLPVTAATTPLSTITSGSEGKFPLPTIAFNYIKGGQWIDQSILAMVQSQVESFQEETLASPSSTTEGRAVQLFGGLEAAIGLAPYINVTSAGDCAVVTSAYKGYFFTYLPSLLVCLVHDNTLDKSLQMLSAPVAGQPPVAVTYPQLLDDAFKSGTQANVTSSADCAKACQAKSTCAGIVYTASSKLCTFFQPKPSTDANVVAGWVNQAVWPVDSSTSVQYSRMPMSSLPRAYVTDMMPGAASLDACAKLVAGKSKVLFTYVASTKVCTIYSPTPASQSLGLVNTPVVPVVLPSSSFGADVARVAVAATTAPDCYRQCVPSKSTCFGALFDATTKVCTLLTPTVDLTSTLGWIIPKTLPTTMATVSQVDVYVTAHEDDHELFMSAPVYNSIKSPTTKSVFVYLSAGDSGETTGWWQAREVGTVAATKTWLNLFGTYSPVSRTQTVLIKGHNIVKIVVGNSVHYFLRLSEAGLLSVIVNNTPQAPLDQPSQPYANAQAVKDVLKAIIVAEATKVPKVTASYSKYLNDEGIDHVLHVASGRLTAELLNADALFKTCVTQYPYFGYQHWLDAVNMNEPERLAQRAAWVGLSVGILSVHPRNVWSEHSAHLGRTYAGPVVTKSAPCSF</sequence>
<keyword evidence="2" id="KW-1015">Disulfide bond</keyword>
<dbReference type="Pfam" id="PF14295">
    <property type="entry name" value="PAN_4"/>
    <property type="match status" value="3"/>
</dbReference>
<accession>A0A3R7AS62</accession>
<evidence type="ECO:0000256" key="3">
    <source>
        <dbReference type="SAM" id="SignalP"/>
    </source>
</evidence>
<dbReference type="GO" id="GO:0005576">
    <property type="term" value="C:extracellular region"/>
    <property type="evidence" value="ECO:0007669"/>
    <property type="project" value="InterPro"/>
</dbReference>
<evidence type="ECO:0000256" key="2">
    <source>
        <dbReference type="ARBA" id="ARBA00023157"/>
    </source>
</evidence>
<dbReference type="Gene3D" id="3.50.4.10">
    <property type="entry name" value="Hepatocyte Growth Factor"/>
    <property type="match status" value="4"/>
</dbReference>
<feature type="signal peptide" evidence="3">
    <location>
        <begin position="1"/>
        <end position="23"/>
    </location>
</feature>
<dbReference type="Pfam" id="PF00024">
    <property type="entry name" value="PAN_1"/>
    <property type="match status" value="1"/>
</dbReference>
<evidence type="ECO:0000313" key="7">
    <source>
        <dbReference type="Proteomes" id="UP000285430"/>
    </source>
</evidence>
<feature type="chain" id="PRO_5018617852" description="Apple domain-containing protein" evidence="3">
    <location>
        <begin position="24"/>
        <end position="897"/>
    </location>
</feature>
<dbReference type="GO" id="GO:0006508">
    <property type="term" value="P:proteolysis"/>
    <property type="evidence" value="ECO:0007669"/>
    <property type="project" value="InterPro"/>
</dbReference>
<dbReference type="InterPro" id="IPR000177">
    <property type="entry name" value="Apple"/>
</dbReference>
<proteinExistence type="predicted"/>
<dbReference type="EMBL" id="QUTH01004115">
    <property type="protein sequence ID" value="RHZ15501.1"/>
    <property type="molecule type" value="Genomic_DNA"/>
</dbReference>
<evidence type="ECO:0000259" key="4">
    <source>
        <dbReference type="Pfam" id="PF00024"/>
    </source>
</evidence>
<feature type="domain" description="Apple" evidence="4">
    <location>
        <begin position="429"/>
        <end position="473"/>
    </location>
</feature>
<dbReference type="Proteomes" id="UP000285430">
    <property type="component" value="Unassembled WGS sequence"/>
</dbReference>
<comment type="caution">
    <text evidence="6">The sequence shown here is derived from an EMBL/GenBank/DDBJ whole genome shotgun (WGS) entry which is preliminary data.</text>
</comment>
<organism evidence="6 7">
    <name type="scientific">Aphanomyces astaci</name>
    <name type="common">Crayfish plague agent</name>
    <dbReference type="NCBI Taxonomy" id="112090"/>
    <lineage>
        <taxon>Eukaryota</taxon>
        <taxon>Sar</taxon>
        <taxon>Stramenopiles</taxon>
        <taxon>Oomycota</taxon>
        <taxon>Saprolegniomycetes</taxon>
        <taxon>Saprolegniales</taxon>
        <taxon>Verrucalvaceae</taxon>
        <taxon>Aphanomyces</taxon>
    </lineage>
</organism>
<dbReference type="InterPro" id="IPR003609">
    <property type="entry name" value="Pan_app"/>
</dbReference>
<dbReference type="PANTHER" id="PTHR33946">
    <property type="match status" value="1"/>
</dbReference>
<dbReference type="VEuPathDB" id="FungiDB:H257_12404"/>
<reference evidence="6 7" key="1">
    <citation type="submission" date="2018-08" db="EMBL/GenBank/DDBJ databases">
        <title>Aphanomyces genome sequencing and annotation.</title>
        <authorList>
            <person name="Minardi D."/>
            <person name="Oidtmann B."/>
            <person name="Van Der Giezen M."/>
            <person name="Studholme D.J."/>
        </authorList>
    </citation>
    <scope>NUCLEOTIDE SEQUENCE [LARGE SCALE GENOMIC DNA]</scope>
    <source>
        <strain evidence="6 7">Da</strain>
    </source>
</reference>
<protein>
    <recommendedName>
        <fullName evidence="4 5">Apple domain-containing protein</fullName>
    </recommendedName>
</protein>
<feature type="domain" description="Apple" evidence="5">
    <location>
        <begin position="136"/>
        <end position="182"/>
    </location>
</feature>
<dbReference type="AlphaFoldDB" id="A0A3R7AS62"/>
<dbReference type="CDD" id="cd01100">
    <property type="entry name" value="APPLE_Factor_XI_like"/>
    <property type="match status" value="2"/>
</dbReference>
<feature type="domain" description="Apple" evidence="5">
    <location>
        <begin position="218"/>
        <end position="259"/>
    </location>
</feature>
<name>A0A3R7AS62_APHAT</name>
<evidence type="ECO:0000259" key="5">
    <source>
        <dbReference type="Pfam" id="PF14295"/>
    </source>
</evidence>
<keyword evidence="1" id="KW-0677">Repeat</keyword>
<evidence type="ECO:0000256" key="1">
    <source>
        <dbReference type="ARBA" id="ARBA00022737"/>
    </source>
</evidence>
<evidence type="ECO:0000313" key="6">
    <source>
        <dbReference type="EMBL" id="RHZ15501.1"/>
    </source>
</evidence>
<gene>
    <name evidence="6" type="ORF">DYB37_012810</name>
</gene>
<keyword evidence="3" id="KW-0732">Signal</keyword>
<dbReference type="SUPFAM" id="SSF57414">
    <property type="entry name" value="Hairpin loop containing domain-like"/>
    <property type="match status" value="1"/>
</dbReference>
<dbReference type="PANTHER" id="PTHR33946:SF4">
    <property type="entry name" value="COAGULATION FACTOR XI"/>
    <property type="match status" value="1"/>
</dbReference>